<protein>
    <submittedName>
        <fullName evidence="1">Uncharacterized protein</fullName>
    </submittedName>
</protein>
<comment type="caution">
    <text evidence="1">The sequence shown here is derived from an EMBL/GenBank/DDBJ whole genome shotgun (WGS) entry which is preliminary data.</text>
</comment>
<name>A0AA88DJ11_FICCA</name>
<organism evidence="1 2">
    <name type="scientific">Ficus carica</name>
    <name type="common">Common fig</name>
    <dbReference type="NCBI Taxonomy" id="3494"/>
    <lineage>
        <taxon>Eukaryota</taxon>
        <taxon>Viridiplantae</taxon>
        <taxon>Streptophyta</taxon>
        <taxon>Embryophyta</taxon>
        <taxon>Tracheophyta</taxon>
        <taxon>Spermatophyta</taxon>
        <taxon>Magnoliopsida</taxon>
        <taxon>eudicotyledons</taxon>
        <taxon>Gunneridae</taxon>
        <taxon>Pentapetalae</taxon>
        <taxon>rosids</taxon>
        <taxon>fabids</taxon>
        <taxon>Rosales</taxon>
        <taxon>Moraceae</taxon>
        <taxon>Ficeae</taxon>
        <taxon>Ficus</taxon>
    </lineage>
</organism>
<sequence length="124" mass="13780">MPKISGTTLNVVARLGQSCTVTMHLVTCKKEVPRSDGDTSGVSAKSTPMLKSVMVPVSKRRGRALTRKNCPYLNRLADPLFIDVPRRLGCSGDPIGLDFECSWRVDMLWGHRHRTPNRLMPCNS</sequence>
<proteinExistence type="predicted"/>
<keyword evidence="2" id="KW-1185">Reference proteome</keyword>
<accession>A0AA88DJ11</accession>
<evidence type="ECO:0000313" key="1">
    <source>
        <dbReference type="EMBL" id="GMN48234.1"/>
    </source>
</evidence>
<reference evidence="1" key="1">
    <citation type="submission" date="2023-07" db="EMBL/GenBank/DDBJ databases">
        <title>draft genome sequence of fig (Ficus carica).</title>
        <authorList>
            <person name="Takahashi T."/>
            <person name="Nishimura K."/>
        </authorList>
    </citation>
    <scope>NUCLEOTIDE SEQUENCE</scope>
</reference>
<dbReference type="Proteomes" id="UP001187192">
    <property type="component" value="Unassembled WGS sequence"/>
</dbReference>
<gene>
    <name evidence="1" type="ORF">TIFTF001_017418</name>
</gene>
<evidence type="ECO:0000313" key="2">
    <source>
        <dbReference type="Proteomes" id="UP001187192"/>
    </source>
</evidence>
<dbReference type="AlphaFoldDB" id="A0AA88DJ11"/>
<dbReference type="EMBL" id="BTGU01000027">
    <property type="protein sequence ID" value="GMN48234.1"/>
    <property type="molecule type" value="Genomic_DNA"/>
</dbReference>